<accession>A0A7J6G542</accession>
<dbReference type="EMBL" id="JAATIQ010000147">
    <property type="protein sequence ID" value="KAF4377199.1"/>
    <property type="molecule type" value="Genomic_DNA"/>
</dbReference>
<name>A0A7J6G542_CANSA</name>
<evidence type="ECO:0000313" key="2">
    <source>
        <dbReference type="EMBL" id="KAF4377199.1"/>
    </source>
</evidence>
<keyword evidence="3" id="KW-1185">Reference proteome</keyword>
<dbReference type="AlphaFoldDB" id="A0A7J6G542"/>
<reference evidence="2 3" key="1">
    <citation type="journal article" date="2020" name="bioRxiv">
        <title>Sequence and annotation of 42 cannabis genomes reveals extensive copy number variation in cannabinoid synthesis and pathogen resistance genes.</title>
        <authorList>
            <person name="Mckernan K.J."/>
            <person name="Helbert Y."/>
            <person name="Kane L.T."/>
            <person name="Ebling H."/>
            <person name="Zhang L."/>
            <person name="Liu B."/>
            <person name="Eaton Z."/>
            <person name="Mclaughlin S."/>
            <person name="Kingan S."/>
            <person name="Baybayan P."/>
            <person name="Concepcion G."/>
            <person name="Jordan M."/>
            <person name="Riva A."/>
            <person name="Barbazuk W."/>
            <person name="Harkins T."/>
        </authorList>
    </citation>
    <scope>NUCLEOTIDE SEQUENCE [LARGE SCALE GENOMIC DNA]</scope>
    <source>
        <strain evidence="3">cv. Jamaican Lion 4</strain>
        <tissue evidence="2">Leaf</tissue>
    </source>
</reference>
<comment type="caution">
    <text evidence="2">The sequence shown here is derived from an EMBL/GenBank/DDBJ whole genome shotgun (WGS) entry which is preliminary data.</text>
</comment>
<proteinExistence type="predicted"/>
<feature type="region of interest" description="Disordered" evidence="1">
    <location>
        <begin position="40"/>
        <end position="81"/>
    </location>
</feature>
<evidence type="ECO:0000256" key="1">
    <source>
        <dbReference type="SAM" id="MobiDB-lite"/>
    </source>
</evidence>
<dbReference type="Proteomes" id="UP000583929">
    <property type="component" value="Unassembled WGS sequence"/>
</dbReference>
<organism evidence="2 3">
    <name type="scientific">Cannabis sativa</name>
    <name type="common">Hemp</name>
    <name type="synonym">Marijuana</name>
    <dbReference type="NCBI Taxonomy" id="3483"/>
    <lineage>
        <taxon>Eukaryota</taxon>
        <taxon>Viridiplantae</taxon>
        <taxon>Streptophyta</taxon>
        <taxon>Embryophyta</taxon>
        <taxon>Tracheophyta</taxon>
        <taxon>Spermatophyta</taxon>
        <taxon>Magnoliopsida</taxon>
        <taxon>eudicotyledons</taxon>
        <taxon>Gunneridae</taxon>
        <taxon>Pentapetalae</taxon>
        <taxon>rosids</taxon>
        <taxon>fabids</taxon>
        <taxon>Rosales</taxon>
        <taxon>Cannabaceae</taxon>
        <taxon>Cannabis</taxon>
    </lineage>
</organism>
<sequence length="127" mass="13528">MEVELMELYVKEVEKHVKIGINMCTLMPCIQLRLAFKTPLGGHHSSPPSQASPDTKEEIDRSPISRAPLQNPTPHEPRVQSGCGVLFGSEKEVSVMVLVCRCGFGGVGSSVVVGSGGLGGGRVVWAE</sequence>
<protein>
    <submittedName>
        <fullName evidence="2">Uncharacterized protein</fullName>
    </submittedName>
</protein>
<gene>
    <name evidence="2" type="ORF">G4B88_009191</name>
</gene>
<feature type="compositionally biased region" description="Basic and acidic residues" evidence="1">
    <location>
        <begin position="54"/>
        <end position="63"/>
    </location>
</feature>
<evidence type="ECO:0000313" key="3">
    <source>
        <dbReference type="Proteomes" id="UP000583929"/>
    </source>
</evidence>